<dbReference type="OrthoDB" id="963455at2"/>
<name>A0A068NNE3_FIMGI</name>
<dbReference type="NCBIfam" id="TIGR01552">
    <property type="entry name" value="phd_fam"/>
    <property type="match status" value="1"/>
</dbReference>
<dbReference type="InterPro" id="IPR036165">
    <property type="entry name" value="YefM-like_sf"/>
</dbReference>
<proteinExistence type="inferred from homology"/>
<dbReference type="RefSeq" id="WP_025226415.1">
    <property type="nucleotide sequence ID" value="NZ_CP007139.1"/>
</dbReference>
<organism evidence="3 4">
    <name type="scientific">Fimbriimonas ginsengisoli Gsoil 348</name>
    <dbReference type="NCBI Taxonomy" id="661478"/>
    <lineage>
        <taxon>Bacteria</taxon>
        <taxon>Bacillati</taxon>
        <taxon>Armatimonadota</taxon>
        <taxon>Fimbriimonadia</taxon>
        <taxon>Fimbriimonadales</taxon>
        <taxon>Fimbriimonadaceae</taxon>
        <taxon>Fimbriimonas</taxon>
    </lineage>
</organism>
<dbReference type="Pfam" id="PF02604">
    <property type="entry name" value="PhdYeFM_antitox"/>
    <property type="match status" value="1"/>
</dbReference>
<dbReference type="eggNOG" id="COG2161">
    <property type="taxonomic scope" value="Bacteria"/>
</dbReference>
<comment type="function">
    <text evidence="2">Antitoxin component of a type II toxin-antitoxin (TA) system.</text>
</comment>
<reference evidence="3 4" key="1">
    <citation type="journal article" date="2014" name="PLoS ONE">
        <title>The first complete genome sequence of the class fimbriimonadia in the phylum armatimonadetes.</title>
        <authorList>
            <person name="Hu Z.Y."/>
            <person name="Wang Y.Z."/>
            <person name="Im W.T."/>
            <person name="Wang S.Y."/>
            <person name="Zhao G.P."/>
            <person name="Zheng H.J."/>
            <person name="Quan Z.X."/>
        </authorList>
    </citation>
    <scope>NUCLEOTIDE SEQUENCE [LARGE SCALE GENOMIC DNA]</scope>
    <source>
        <strain evidence="3">Gsoil 348</strain>
    </source>
</reference>
<accession>A0A068NNE3</accession>
<evidence type="ECO:0000256" key="1">
    <source>
        <dbReference type="ARBA" id="ARBA00009981"/>
    </source>
</evidence>
<dbReference type="SUPFAM" id="SSF143120">
    <property type="entry name" value="YefM-like"/>
    <property type="match status" value="1"/>
</dbReference>
<dbReference type="HOGENOM" id="CLU_163140_4_0_0"/>
<dbReference type="Proteomes" id="UP000027982">
    <property type="component" value="Chromosome"/>
</dbReference>
<comment type="similarity">
    <text evidence="1 2">Belongs to the phD/YefM antitoxin family.</text>
</comment>
<keyword evidence="4" id="KW-1185">Reference proteome</keyword>
<sequence length="80" mass="9082">MKTISVTEFKAHCLRLLEESKKTGEPIELTKRGKPFATVTPAASEASYKPGQFRDQFQIVGDIVEPLLSPEEWGVEKEWF</sequence>
<dbReference type="AlphaFoldDB" id="A0A068NNE3"/>
<dbReference type="Gene3D" id="3.40.1620.10">
    <property type="entry name" value="YefM-like domain"/>
    <property type="match status" value="1"/>
</dbReference>
<protein>
    <recommendedName>
        <fullName evidence="2">Antitoxin</fullName>
    </recommendedName>
</protein>
<dbReference type="EMBL" id="CP007139">
    <property type="protein sequence ID" value="AIE84981.1"/>
    <property type="molecule type" value="Genomic_DNA"/>
</dbReference>
<evidence type="ECO:0000313" key="3">
    <source>
        <dbReference type="EMBL" id="AIE84981.1"/>
    </source>
</evidence>
<dbReference type="KEGG" id="fgi:OP10G_1613"/>
<evidence type="ECO:0000256" key="2">
    <source>
        <dbReference type="RuleBase" id="RU362080"/>
    </source>
</evidence>
<dbReference type="InterPro" id="IPR006442">
    <property type="entry name" value="Antitoxin_Phd/YefM"/>
</dbReference>
<gene>
    <name evidence="3" type="ORF">OP10G_1613</name>
</gene>
<evidence type="ECO:0000313" key="4">
    <source>
        <dbReference type="Proteomes" id="UP000027982"/>
    </source>
</evidence>